<name>V5WEH5_9SPIO</name>
<dbReference type="InterPro" id="IPR001626">
    <property type="entry name" value="ABC_TroCD"/>
</dbReference>
<reference evidence="10 11" key="1">
    <citation type="journal article" date="2015" name="Stand. Genomic Sci.">
        <title>Complete genome sequence and description of Salinispira pacifica gen. nov., sp. nov., a novel spirochaete isolated form a hypersaline microbial mat.</title>
        <authorList>
            <person name="Ben Hania W."/>
            <person name="Joseph M."/>
            <person name="Schumann P."/>
            <person name="Bunk B."/>
            <person name="Fiebig A."/>
            <person name="Sproer C."/>
            <person name="Klenk H.P."/>
            <person name="Fardeau M.L."/>
            <person name="Spring S."/>
        </authorList>
    </citation>
    <scope>NUCLEOTIDE SEQUENCE [LARGE SCALE GENOMIC DNA]</scope>
    <source>
        <strain evidence="10 11">L21-RPul-D2</strain>
    </source>
</reference>
<feature type="transmembrane region" description="Helical" evidence="9">
    <location>
        <begin position="32"/>
        <end position="52"/>
    </location>
</feature>
<dbReference type="Pfam" id="PF00950">
    <property type="entry name" value="ABC-3"/>
    <property type="match status" value="2"/>
</dbReference>
<proteinExistence type="inferred from homology"/>
<keyword evidence="6 9" id="KW-1133">Transmembrane helix</keyword>
<dbReference type="PANTHER" id="PTHR30477">
    <property type="entry name" value="ABC-TRANSPORTER METAL-BINDING PROTEIN"/>
    <property type="match status" value="1"/>
</dbReference>
<feature type="transmembrane region" description="Helical" evidence="9">
    <location>
        <begin position="233"/>
        <end position="257"/>
    </location>
</feature>
<evidence type="ECO:0000256" key="5">
    <source>
        <dbReference type="ARBA" id="ARBA00022692"/>
    </source>
</evidence>
<feature type="transmembrane region" description="Helical" evidence="9">
    <location>
        <begin position="121"/>
        <end position="140"/>
    </location>
</feature>
<protein>
    <submittedName>
        <fullName evidence="10">Manganese ABC transporter, inner membrane permease protein SitD</fullName>
    </submittedName>
</protein>
<dbReference type="GO" id="GO:0043190">
    <property type="term" value="C:ATP-binding cassette (ABC) transporter complex"/>
    <property type="evidence" value="ECO:0007669"/>
    <property type="project" value="InterPro"/>
</dbReference>
<feature type="transmembrane region" description="Helical" evidence="9">
    <location>
        <begin position="269"/>
        <end position="292"/>
    </location>
</feature>
<feature type="transmembrane region" description="Helical" evidence="9">
    <location>
        <begin position="64"/>
        <end position="82"/>
    </location>
</feature>
<dbReference type="STRING" id="1307761.L21SP2_0532"/>
<evidence type="ECO:0000256" key="2">
    <source>
        <dbReference type="ARBA" id="ARBA00008034"/>
    </source>
</evidence>
<accession>V5WEH5</accession>
<sequence>MIALERGIVWLSLQMASVQQINEFFGDAQVTAVILGALIALSGGILGSFLMLRGMTLTSDAISHTVLLGIVLAFIIIAAAGAQPELSSPWLLIGAAAAGVGTVVLTELLHSSGLVKQDAALGLVFPLLFAIAVIFVARYVDDVHLDEDSVMVGEIGVAWANTNSHSFSEYDTIVITEDDPRAEFVRKCLNCREEGISPRDPGARFTEECSNCGEYTHAEAYDAGLVDDKPVLVFWPASLTVMLVLFIVTLIFVTLFYKELKLSTFDPGLAKSLGFSPGVMLYALMTLVSLVAVGAFEAVGSILVIAFFIIPPAAAYLLTDRLSTMLLLSSAIGIISSWQGYELAKGNLFGLDLNRLFQGGWNSSISASMVVMMLMLFIITFLVSPKYGLVSGSIRRRRQKQEFEEQVVLGHVYHHSGTPEEALELKAESLDIHVQWPEKKTRKVLSRLLGKSLVIIDENRMLHLSTGGRKSVEKFWRGNLARQSVSR</sequence>
<keyword evidence="7 9" id="KW-0472">Membrane</keyword>
<keyword evidence="3 8" id="KW-0813">Transport</keyword>
<dbReference type="SUPFAM" id="SSF81345">
    <property type="entry name" value="ABC transporter involved in vitamin B12 uptake, BtuC"/>
    <property type="match status" value="1"/>
</dbReference>
<evidence type="ECO:0000256" key="8">
    <source>
        <dbReference type="RuleBase" id="RU003943"/>
    </source>
</evidence>
<dbReference type="GO" id="GO:0055085">
    <property type="term" value="P:transmembrane transport"/>
    <property type="evidence" value="ECO:0007669"/>
    <property type="project" value="InterPro"/>
</dbReference>
<dbReference type="Gene3D" id="1.10.3470.10">
    <property type="entry name" value="ABC transporter involved in vitamin B12 uptake, BtuC"/>
    <property type="match status" value="1"/>
</dbReference>
<dbReference type="eggNOG" id="COG1108">
    <property type="taxonomic scope" value="Bacteria"/>
</dbReference>
<comment type="subcellular location">
    <subcellularLocation>
        <location evidence="1 8">Cell membrane</location>
        <topology evidence="1 8">Multi-pass membrane protein</topology>
    </subcellularLocation>
</comment>
<evidence type="ECO:0000256" key="4">
    <source>
        <dbReference type="ARBA" id="ARBA00022475"/>
    </source>
</evidence>
<dbReference type="RefSeq" id="WP_024266896.1">
    <property type="nucleotide sequence ID" value="NC_023035.1"/>
</dbReference>
<dbReference type="PATRIC" id="fig|1307761.3.peg.533"/>
<feature type="transmembrane region" description="Helical" evidence="9">
    <location>
        <begin position="325"/>
        <end position="344"/>
    </location>
</feature>
<dbReference type="CDD" id="cd06550">
    <property type="entry name" value="TM_ABC_iron-siderophores_like"/>
    <property type="match status" value="1"/>
</dbReference>
<comment type="similarity">
    <text evidence="2 8">Belongs to the ABC-3 integral membrane protein family.</text>
</comment>
<evidence type="ECO:0000256" key="7">
    <source>
        <dbReference type="ARBA" id="ARBA00023136"/>
    </source>
</evidence>
<feature type="transmembrane region" description="Helical" evidence="9">
    <location>
        <begin position="364"/>
        <end position="389"/>
    </location>
</feature>
<dbReference type="InterPro" id="IPR037294">
    <property type="entry name" value="ABC_BtuC-like"/>
</dbReference>
<dbReference type="GO" id="GO:0010043">
    <property type="term" value="P:response to zinc ion"/>
    <property type="evidence" value="ECO:0007669"/>
    <property type="project" value="TreeGrafter"/>
</dbReference>
<feature type="transmembrane region" description="Helical" evidence="9">
    <location>
        <begin position="298"/>
        <end position="318"/>
    </location>
</feature>
<keyword evidence="4" id="KW-1003">Cell membrane</keyword>
<organism evidence="10 11">
    <name type="scientific">Salinispira pacifica</name>
    <dbReference type="NCBI Taxonomy" id="1307761"/>
    <lineage>
        <taxon>Bacteria</taxon>
        <taxon>Pseudomonadati</taxon>
        <taxon>Spirochaetota</taxon>
        <taxon>Spirochaetia</taxon>
        <taxon>Spirochaetales</taxon>
        <taxon>Spirochaetaceae</taxon>
        <taxon>Salinispira</taxon>
    </lineage>
</organism>
<dbReference type="OrthoDB" id="9788905at2"/>
<evidence type="ECO:0000256" key="9">
    <source>
        <dbReference type="SAM" id="Phobius"/>
    </source>
</evidence>
<dbReference type="HOGENOM" id="CLU_028808_0_2_12"/>
<dbReference type="AlphaFoldDB" id="V5WEH5"/>
<gene>
    <name evidence="10" type="ORF">L21SP2_0532</name>
</gene>
<evidence type="ECO:0000256" key="1">
    <source>
        <dbReference type="ARBA" id="ARBA00004651"/>
    </source>
</evidence>
<feature type="transmembrane region" description="Helical" evidence="9">
    <location>
        <begin position="88"/>
        <end position="109"/>
    </location>
</feature>
<evidence type="ECO:0000256" key="3">
    <source>
        <dbReference type="ARBA" id="ARBA00022448"/>
    </source>
</evidence>
<dbReference type="PANTHER" id="PTHR30477:SF8">
    <property type="entry name" value="METAL TRANSPORT SYSTEM MEMBRANE PROTEIN CT_070-RELATED"/>
    <property type="match status" value="1"/>
</dbReference>
<keyword evidence="11" id="KW-1185">Reference proteome</keyword>
<dbReference type="EMBL" id="CP006939">
    <property type="protein sequence ID" value="AHC13964.1"/>
    <property type="molecule type" value="Genomic_DNA"/>
</dbReference>
<evidence type="ECO:0000313" key="11">
    <source>
        <dbReference type="Proteomes" id="UP000018680"/>
    </source>
</evidence>
<dbReference type="KEGG" id="slr:L21SP2_0532"/>
<dbReference type="Proteomes" id="UP000018680">
    <property type="component" value="Chromosome"/>
</dbReference>
<keyword evidence="5 8" id="KW-0812">Transmembrane</keyword>
<evidence type="ECO:0000256" key="6">
    <source>
        <dbReference type="ARBA" id="ARBA00022989"/>
    </source>
</evidence>
<evidence type="ECO:0000313" key="10">
    <source>
        <dbReference type="EMBL" id="AHC13964.1"/>
    </source>
</evidence>